<dbReference type="Proteomes" id="UP000000763">
    <property type="component" value="Chromosome 10"/>
</dbReference>
<feature type="compositionally biased region" description="Gly residues" evidence="1">
    <location>
        <begin position="108"/>
        <end position="119"/>
    </location>
</feature>
<dbReference type="EMBL" id="AC074282">
    <property type="protein sequence ID" value="AAL83354.1"/>
    <property type="molecule type" value="Genomic_DNA"/>
</dbReference>
<dbReference type="EMBL" id="AC131967">
    <property type="protein sequence ID" value="AAN04501.1"/>
    <property type="molecule type" value="Genomic_DNA"/>
</dbReference>
<gene>
    <name evidence="2" type="primary">OSJNBa0049K09.21</name>
    <name evidence="3" type="ORF">OSJNAa0049K09.4</name>
</gene>
<feature type="compositionally biased region" description="Low complexity" evidence="1">
    <location>
        <begin position="47"/>
        <end position="65"/>
    </location>
</feature>
<evidence type="ECO:0000313" key="2">
    <source>
        <dbReference type="EMBL" id="AAL83354.1"/>
    </source>
</evidence>
<evidence type="ECO:0000313" key="3">
    <source>
        <dbReference type="EMBL" id="AAN04501.1"/>
    </source>
</evidence>
<reference evidence="4" key="3">
    <citation type="journal article" date="2005" name="Nature">
        <title>The map-based sequence of the rice genome.</title>
        <authorList>
            <consortium name="International rice genome sequencing project (IRGSP)"/>
            <person name="Matsumoto T."/>
            <person name="Wu J."/>
            <person name="Kanamori H."/>
            <person name="Katayose Y."/>
            <person name="Fujisawa M."/>
            <person name="Namiki N."/>
            <person name="Mizuno H."/>
            <person name="Yamamoto K."/>
            <person name="Antonio B.A."/>
            <person name="Baba T."/>
            <person name="Sakata K."/>
            <person name="Nagamura Y."/>
            <person name="Aoki H."/>
            <person name="Arikawa K."/>
            <person name="Arita K."/>
            <person name="Bito T."/>
            <person name="Chiden Y."/>
            <person name="Fujitsuka N."/>
            <person name="Fukunaka R."/>
            <person name="Hamada M."/>
            <person name="Harada C."/>
            <person name="Hayashi A."/>
            <person name="Hijishita S."/>
            <person name="Honda M."/>
            <person name="Hosokawa S."/>
            <person name="Ichikawa Y."/>
            <person name="Idonuma A."/>
            <person name="Iijima M."/>
            <person name="Ikeda M."/>
            <person name="Ikeno M."/>
            <person name="Ito K."/>
            <person name="Ito S."/>
            <person name="Ito T."/>
            <person name="Ito Y."/>
            <person name="Ito Y."/>
            <person name="Iwabuchi A."/>
            <person name="Kamiya K."/>
            <person name="Karasawa W."/>
            <person name="Kurita K."/>
            <person name="Katagiri S."/>
            <person name="Kikuta A."/>
            <person name="Kobayashi H."/>
            <person name="Kobayashi N."/>
            <person name="Machita K."/>
            <person name="Maehara T."/>
            <person name="Masukawa M."/>
            <person name="Mizubayashi T."/>
            <person name="Mukai Y."/>
            <person name="Nagasaki H."/>
            <person name="Nagata Y."/>
            <person name="Naito S."/>
            <person name="Nakashima M."/>
            <person name="Nakama Y."/>
            <person name="Nakamichi Y."/>
            <person name="Nakamura M."/>
            <person name="Meguro A."/>
            <person name="Negishi M."/>
            <person name="Ohta I."/>
            <person name="Ohta T."/>
            <person name="Okamoto M."/>
            <person name="Ono N."/>
            <person name="Saji S."/>
            <person name="Sakaguchi M."/>
            <person name="Sakai K."/>
            <person name="Shibata M."/>
            <person name="Shimokawa T."/>
            <person name="Song J."/>
            <person name="Takazaki Y."/>
            <person name="Terasawa K."/>
            <person name="Tsugane M."/>
            <person name="Tsuji K."/>
            <person name="Ueda S."/>
            <person name="Waki K."/>
            <person name="Yamagata H."/>
            <person name="Yamamoto M."/>
            <person name="Yamamoto S."/>
            <person name="Yamane H."/>
            <person name="Yoshiki S."/>
            <person name="Yoshihara R."/>
            <person name="Yukawa K."/>
            <person name="Zhong H."/>
            <person name="Yano M."/>
            <person name="Yuan Q."/>
            <person name="Ouyang S."/>
            <person name="Liu J."/>
            <person name="Jones K.M."/>
            <person name="Gansberger K."/>
            <person name="Moffat K."/>
            <person name="Hill J."/>
            <person name="Bera J."/>
            <person name="Fadrosh D."/>
            <person name="Jin S."/>
            <person name="Johri S."/>
            <person name="Kim M."/>
            <person name="Overton L."/>
            <person name="Reardon M."/>
            <person name="Tsitrin T."/>
            <person name="Vuong H."/>
            <person name="Weaver B."/>
            <person name="Ciecko A."/>
            <person name="Tallon L."/>
            <person name="Jackson J."/>
            <person name="Pai G."/>
            <person name="Aken S.V."/>
            <person name="Utterback T."/>
            <person name="Reidmuller S."/>
            <person name="Feldblyum T."/>
            <person name="Hsiao J."/>
            <person name="Zismann V."/>
            <person name="Iobst S."/>
            <person name="de Vazeille A.R."/>
            <person name="Buell C.R."/>
            <person name="Ying K."/>
            <person name="Li Y."/>
            <person name="Lu T."/>
            <person name="Huang Y."/>
            <person name="Zhao Q."/>
            <person name="Feng Q."/>
            <person name="Zhang L."/>
            <person name="Zhu J."/>
            <person name="Weng Q."/>
            <person name="Mu J."/>
            <person name="Lu Y."/>
            <person name="Fan D."/>
            <person name="Liu Y."/>
            <person name="Guan J."/>
            <person name="Zhang Y."/>
            <person name="Yu S."/>
            <person name="Liu X."/>
            <person name="Zhang Y."/>
            <person name="Hong G."/>
            <person name="Han B."/>
            <person name="Choisne N."/>
            <person name="Demange N."/>
            <person name="Orjeda G."/>
            <person name="Samain S."/>
            <person name="Cattolico L."/>
            <person name="Pelletier E."/>
            <person name="Couloux A."/>
            <person name="Segurens B."/>
            <person name="Wincker P."/>
            <person name="D'Hont A."/>
            <person name="Scarpelli C."/>
            <person name="Weissenbach J."/>
            <person name="Salanoubat M."/>
            <person name="Quetier F."/>
            <person name="Yu Y."/>
            <person name="Kim H.R."/>
            <person name="Rambo T."/>
            <person name="Currie J."/>
            <person name="Collura K."/>
            <person name="Luo M."/>
            <person name="Yang T."/>
            <person name="Ammiraju J.S.S."/>
            <person name="Engler F."/>
            <person name="Soderlund C."/>
            <person name="Wing R.A."/>
            <person name="Palmer L.E."/>
            <person name="de la Bastide M."/>
            <person name="Spiegel L."/>
            <person name="Nascimento L."/>
            <person name="Zutavern T."/>
            <person name="O'Shaughnessy A."/>
            <person name="Dike S."/>
            <person name="Dedhia N."/>
            <person name="Preston R."/>
            <person name="Balija V."/>
            <person name="McCombie W.R."/>
            <person name="Chow T."/>
            <person name="Chen H."/>
            <person name="Chung M."/>
            <person name="Chen C."/>
            <person name="Shaw J."/>
            <person name="Wu H."/>
            <person name="Hsiao K."/>
            <person name="Chao Y."/>
            <person name="Chu M."/>
            <person name="Cheng C."/>
            <person name="Hour A."/>
            <person name="Lee P."/>
            <person name="Lin S."/>
            <person name="Lin Y."/>
            <person name="Liou J."/>
            <person name="Liu S."/>
            <person name="Hsing Y."/>
            <person name="Raghuvanshi S."/>
            <person name="Mohanty A."/>
            <person name="Bharti A.K."/>
            <person name="Gaur A."/>
            <person name="Gupta V."/>
            <person name="Kumar D."/>
            <person name="Ravi V."/>
            <person name="Vij S."/>
            <person name="Kapur A."/>
            <person name="Khurana P."/>
            <person name="Khurana P."/>
            <person name="Khurana J.P."/>
            <person name="Tyagi A.K."/>
            <person name="Gaikwad K."/>
            <person name="Singh A."/>
            <person name="Dalal V."/>
            <person name="Srivastava S."/>
            <person name="Dixit A."/>
            <person name="Pal A.K."/>
            <person name="Ghazi I.A."/>
            <person name="Yadav M."/>
            <person name="Pandit A."/>
            <person name="Bhargava A."/>
            <person name="Sureshbabu K."/>
            <person name="Batra K."/>
            <person name="Sharma T.R."/>
            <person name="Mohapatra T."/>
            <person name="Singh N.K."/>
            <person name="Messing J."/>
            <person name="Nelson A.B."/>
            <person name="Fuks G."/>
            <person name="Kavchok S."/>
            <person name="Keizer G."/>
            <person name="Linton E."/>
            <person name="Llaca V."/>
            <person name="Song R."/>
            <person name="Tanyolac B."/>
            <person name="Young S."/>
            <person name="Ho-Il K."/>
            <person name="Hahn J.H."/>
            <person name="Sangsakoo G."/>
            <person name="Vanavichit A."/>
            <person name="de Mattos Luiz.A.T."/>
            <person name="Zimmer P.D."/>
            <person name="Malone G."/>
            <person name="Dellagostin O."/>
            <person name="de Oliveira A.C."/>
            <person name="Bevan M."/>
            <person name="Bancroft I."/>
            <person name="Minx P."/>
            <person name="Cordum H."/>
            <person name="Wilson R."/>
            <person name="Cheng Z."/>
            <person name="Jin W."/>
            <person name="Jiang J."/>
            <person name="Leong S.A."/>
            <person name="Iwama H."/>
            <person name="Gojobori T."/>
            <person name="Itoh T."/>
            <person name="Niimura Y."/>
            <person name="Fujii Y."/>
            <person name="Habara T."/>
            <person name="Sakai H."/>
            <person name="Sato Y."/>
            <person name="Wilson G."/>
            <person name="Kumar K."/>
            <person name="McCouch S."/>
            <person name="Juretic N."/>
            <person name="Hoen D."/>
            <person name="Wright S."/>
            <person name="Bruskiewich R."/>
            <person name="Bureau T."/>
            <person name="Miyao A."/>
            <person name="Hirochika H."/>
            <person name="Nishikawa T."/>
            <person name="Kadowaki K."/>
            <person name="Sugiura M."/>
            <person name="Burr B."/>
            <person name="Sasaki T."/>
        </authorList>
    </citation>
    <scope>NUCLEOTIDE SEQUENCE [LARGE SCALE GENOMIC DNA]</scope>
    <source>
        <strain evidence="4">cv. Nipponbare</strain>
    </source>
</reference>
<sequence length="140" mass="14366">MAATADGEGEVAPTWRHEGTFVGQHVDDPDRPEQPIGRPRASAARQGARWPGASRAAAAGQKAAALSHMVAGGGRRRHTREAAWKGEGAHQEDGDGEAKTGRRLTTRIGGGVSRVGVGDGASATPDRGRGAAEGQRDLGS</sequence>
<name>Q7G616_ORYSJ</name>
<evidence type="ECO:0000313" key="4">
    <source>
        <dbReference type="Proteomes" id="UP000000763"/>
    </source>
</evidence>
<reference evidence="4" key="4">
    <citation type="journal article" date="2008" name="Nucleic Acids Res.">
        <title>The rice annotation project database (RAP-DB): 2008 update.</title>
        <authorList>
            <consortium name="The rice annotation project (RAP)"/>
        </authorList>
    </citation>
    <scope>GENOME REANNOTATION</scope>
    <source>
        <strain evidence="4">cv. Nipponbare</strain>
    </source>
</reference>
<feature type="compositionally biased region" description="Basic and acidic residues" evidence="1">
    <location>
        <begin position="80"/>
        <end position="100"/>
    </location>
</feature>
<organism evidence="3 4">
    <name type="scientific">Oryza sativa subsp. japonica</name>
    <name type="common">Rice</name>
    <dbReference type="NCBI Taxonomy" id="39947"/>
    <lineage>
        <taxon>Eukaryota</taxon>
        <taxon>Viridiplantae</taxon>
        <taxon>Streptophyta</taxon>
        <taxon>Embryophyta</taxon>
        <taxon>Tracheophyta</taxon>
        <taxon>Spermatophyta</taxon>
        <taxon>Magnoliopsida</taxon>
        <taxon>Liliopsida</taxon>
        <taxon>Poales</taxon>
        <taxon>Poaceae</taxon>
        <taxon>BOP clade</taxon>
        <taxon>Oryzoideae</taxon>
        <taxon>Oryzeae</taxon>
        <taxon>Oryzinae</taxon>
        <taxon>Oryza</taxon>
        <taxon>Oryza sativa</taxon>
    </lineage>
</organism>
<proteinExistence type="predicted"/>
<feature type="compositionally biased region" description="Basic and acidic residues" evidence="1">
    <location>
        <begin position="15"/>
        <end position="33"/>
    </location>
</feature>
<feature type="compositionally biased region" description="Basic and acidic residues" evidence="1">
    <location>
        <begin position="126"/>
        <end position="140"/>
    </location>
</feature>
<evidence type="ECO:0000256" key="1">
    <source>
        <dbReference type="SAM" id="MobiDB-lite"/>
    </source>
</evidence>
<feature type="region of interest" description="Disordered" evidence="1">
    <location>
        <begin position="1"/>
        <end position="140"/>
    </location>
</feature>
<accession>Q7G616</accession>
<dbReference type="AlphaFoldDB" id="Q7G616"/>
<reference evidence="3" key="2">
    <citation type="submission" date="2002-09" db="EMBL/GenBank/DDBJ databases">
        <title>Rice Genomic Sequence.</title>
        <authorList>
            <person name="Wing R.A."/>
            <person name="Yu Y."/>
            <person name="Soderlund C."/>
            <person name="Kim H.-R."/>
            <person name="Rambo T."/>
            <person name="Saski C."/>
            <person name="Currie J."/>
            <person name="Collura K."/>
        </authorList>
    </citation>
    <scope>NUCLEOTIDE SEQUENCE</scope>
</reference>
<protein>
    <submittedName>
        <fullName evidence="3">Uncharacterized protein</fullName>
    </submittedName>
</protein>
<reference evidence="2" key="1">
    <citation type="submission" date="2002-03" db="EMBL/GenBank/DDBJ databases">
        <title>Rice Genomic Sequence.</title>
        <authorList>
            <person name="Wing R.A."/>
            <person name="Yu Y."/>
            <person name="Soderlund C."/>
            <person name="Chen M."/>
            <person name="Kim H.-R."/>
            <person name="Rambo T."/>
            <person name="Saski C."/>
            <person name="Henry D."/>
            <person name="Oates R."/>
            <person name="Simmons J."/>
        </authorList>
    </citation>
    <scope>NUCLEOTIDE SEQUENCE</scope>
</reference>